<proteinExistence type="predicted"/>
<feature type="region of interest" description="Disordered" evidence="1">
    <location>
        <begin position="60"/>
        <end position="82"/>
    </location>
</feature>
<keyword evidence="2" id="KW-1133">Transmembrane helix</keyword>
<organism evidence="3 4">
    <name type="scientific">Mariniphaga anaerophila</name>
    <dbReference type="NCBI Taxonomy" id="1484053"/>
    <lineage>
        <taxon>Bacteria</taxon>
        <taxon>Pseudomonadati</taxon>
        <taxon>Bacteroidota</taxon>
        <taxon>Bacteroidia</taxon>
        <taxon>Marinilabiliales</taxon>
        <taxon>Prolixibacteraceae</taxon>
        <taxon>Mariniphaga</taxon>
    </lineage>
</organism>
<dbReference type="Proteomes" id="UP000184164">
    <property type="component" value="Unassembled WGS sequence"/>
</dbReference>
<evidence type="ECO:0000256" key="1">
    <source>
        <dbReference type="SAM" id="MobiDB-lite"/>
    </source>
</evidence>
<sequence length="82" mass="9004">MVQEVITYIIVAFAVGLAFYKGYLRLKRKRLIKSAKGESRTSTGQADCSDCAADCSLRDASSQTKEGDSRPCKKNFDNSNCS</sequence>
<dbReference type="STRING" id="1484053.SAMN05444274_101487"/>
<keyword evidence="2" id="KW-0812">Transmembrane</keyword>
<gene>
    <name evidence="3" type="ORF">SAMN05444274_101487</name>
</gene>
<keyword evidence="2" id="KW-0472">Membrane</keyword>
<protein>
    <submittedName>
        <fullName evidence="3">Uncharacterized protein</fullName>
    </submittedName>
</protein>
<dbReference type="RefSeq" id="WP_072998567.1">
    <property type="nucleotide sequence ID" value="NZ_FQUM01000001.1"/>
</dbReference>
<feature type="transmembrane region" description="Helical" evidence="2">
    <location>
        <begin position="6"/>
        <end position="24"/>
    </location>
</feature>
<reference evidence="3 4" key="1">
    <citation type="submission" date="2016-11" db="EMBL/GenBank/DDBJ databases">
        <authorList>
            <person name="Jaros S."/>
            <person name="Januszkiewicz K."/>
            <person name="Wedrychowicz H."/>
        </authorList>
    </citation>
    <scope>NUCLEOTIDE SEQUENCE [LARGE SCALE GENOMIC DNA]</scope>
    <source>
        <strain evidence="3 4">DSM 26910</strain>
    </source>
</reference>
<evidence type="ECO:0000313" key="4">
    <source>
        <dbReference type="Proteomes" id="UP000184164"/>
    </source>
</evidence>
<evidence type="ECO:0000313" key="3">
    <source>
        <dbReference type="EMBL" id="SHE48572.1"/>
    </source>
</evidence>
<evidence type="ECO:0000256" key="2">
    <source>
        <dbReference type="SAM" id="Phobius"/>
    </source>
</evidence>
<accession>A0A1M4TVS6</accession>
<keyword evidence="4" id="KW-1185">Reference proteome</keyword>
<dbReference type="OrthoDB" id="1123494at2"/>
<dbReference type="AlphaFoldDB" id="A0A1M4TVS6"/>
<feature type="compositionally biased region" description="Basic and acidic residues" evidence="1">
    <location>
        <begin position="65"/>
        <end position="76"/>
    </location>
</feature>
<dbReference type="EMBL" id="FQUM01000001">
    <property type="protein sequence ID" value="SHE48572.1"/>
    <property type="molecule type" value="Genomic_DNA"/>
</dbReference>
<name>A0A1M4TVS6_9BACT</name>